<keyword evidence="4" id="KW-0809">Transit peptide</keyword>
<protein>
    <recommendedName>
        <fullName evidence="11">Transcription factor A, mitochondrial</fullName>
    </recommendedName>
</protein>
<dbReference type="GO" id="GO:0005634">
    <property type="term" value="C:nucleus"/>
    <property type="evidence" value="ECO:0007669"/>
    <property type="project" value="UniProtKB-UniRule"/>
</dbReference>
<evidence type="ECO:0000256" key="10">
    <source>
        <dbReference type="ARBA" id="ARBA00023271"/>
    </source>
</evidence>
<keyword evidence="7" id="KW-0496">Mitochondrion</keyword>
<dbReference type="GO" id="GO:0003677">
    <property type="term" value="F:DNA binding"/>
    <property type="evidence" value="ECO:0007669"/>
    <property type="project" value="UniProtKB-UniRule"/>
</dbReference>
<dbReference type="Ensembl" id="ENSORLT00020024288.1">
    <property type="protein sequence ID" value="ENSORLP00020031860.1"/>
    <property type="gene ID" value="ENSORLG00020017113.1"/>
</dbReference>
<keyword evidence="2" id="KW-0597">Phosphoprotein</keyword>
<keyword evidence="3" id="KW-0677">Repeat</keyword>
<accession>A0A3P9MGA6</accession>
<organism evidence="17 18">
    <name type="scientific">Oryzias latipes</name>
    <name type="common">Japanese rice fish</name>
    <name type="synonym">Japanese killifish</name>
    <dbReference type="NCBI Taxonomy" id="8090"/>
    <lineage>
        <taxon>Eukaryota</taxon>
        <taxon>Metazoa</taxon>
        <taxon>Chordata</taxon>
        <taxon>Craniata</taxon>
        <taxon>Vertebrata</taxon>
        <taxon>Euteleostomi</taxon>
        <taxon>Actinopterygii</taxon>
        <taxon>Neopterygii</taxon>
        <taxon>Teleostei</taxon>
        <taxon>Neoteleostei</taxon>
        <taxon>Acanthomorphata</taxon>
        <taxon>Ovalentaria</taxon>
        <taxon>Atherinomorphae</taxon>
        <taxon>Beloniformes</taxon>
        <taxon>Adrianichthyidae</taxon>
        <taxon>Oryziinae</taxon>
        <taxon>Oryzias</taxon>
    </lineage>
</organism>
<evidence type="ECO:0000256" key="6">
    <source>
        <dbReference type="ARBA" id="ARBA00023125"/>
    </source>
</evidence>
<dbReference type="PANTHER" id="PTHR48112">
    <property type="entry name" value="HIGH MOBILITY GROUP PROTEIN DSP1"/>
    <property type="match status" value="1"/>
</dbReference>
<evidence type="ECO:0000313" key="17">
    <source>
        <dbReference type="Ensembl" id="ENSORLP00020031860.1"/>
    </source>
</evidence>
<keyword evidence="14" id="KW-0539">Nucleus</keyword>
<evidence type="ECO:0000256" key="15">
    <source>
        <dbReference type="SAM" id="MobiDB-lite"/>
    </source>
</evidence>
<evidence type="ECO:0000259" key="16">
    <source>
        <dbReference type="PROSITE" id="PS50118"/>
    </source>
</evidence>
<evidence type="ECO:0000256" key="9">
    <source>
        <dbReference type="ARBA" id="ARBA00023163"/>
    </source>
</evidence>
<comment type="function">
    <text evidence="12">Binds to the mitochondrial light strand promoter and functions in mitochondrial transcription regulation. Component of the mitochondrial transcription initiation complex, composed at least of TFB2M, TFAM and POLRMT that is required for basal transcription of mitochondrial DNA. In this complex, TFAM recruits POLRMT to a specific promoter whereas TFB2M induces structural changes in POLRMT to enable promoter opening and trapping of the DNA non-template strand. Required for accurate and efficient promoter recognition by the mitochondrial RNA polymerase. Promotes transcription initiation from the HSP1 and the light strand promoter by binding immediately upstream of transcriptional start sites. Is able to unwind DNA. Bends the mitochondrial light strand promoter DNA into a U-turn shape via its HMG boxes. Required for maintenance of normal levels of mitochondrial DNA. May play a role in organizing and compacting mitochondrial DNA.</text>
</comment>
<comment type="subcellular location">
    <subcellularLocation>
        <location evidence="1">Mitochondrion matrix</location>
        <location evidence="1">Mitochondrion nucleoid</location>
    </subcellularLocation>
</comment>
<sequence>MAPLGSVPAAVSLLAVARSFSAFSCSNPLLRCLTAVKTGPGKCLTTQPGGPPKRPLNGYLRFVMEQKPAVVKQNPEIKPVDVIRRIAQQWRVMSPEQKKPFQDAMLQDMQKFKLDLQEYRSQLTPAQLQQQAAEKKQRMSKRKAIRKKRELTSLGKPKRPRSAFNIFMSEHFEEARGSTTQARMKSLLDDWRNLLSHQKQVYIQLAEDDKVRYKNEMKSWEDHMLEIGREDLLREQTLSSQRRPAARTAAAKKKTKTTKAKAAKKTTKAKAAKKASAAPKSKAVGGEAKSSSAKTVRKGSAKKV</sequence>
<comment type="subunit">
    <text evidence="13">Monomer; binds DNA as a monomer. Homodimer. Component of the mitochondrial transcription initiation complex, composed at least of TFB2M, TFAM and POLRMT. In this complex TFAM recruits POLRMT to the promoter whereas TFB2M induces structural changes in POLRMT to enable promoter opening and trapping of the DNA non-template strand. Upon metabolic stress, forms a complex composed of FOXO3, SIRT3, TFAM and POLRMT. Interacts with TFB1M and TFB2M. Interacts with CLPX; this enhances DNA-binding.</text>
</comment>
<feature type="region of interest" description="Disordered" evidence="15">
    <location>
        <begin position="237"/>
        <end position="304"/>
    </location>
</feature>
<evidence type="ECO:0000256" key="7">
    <source>
        <dbReference type="ARBA" id="ARBA00023128"/>
    </source>
</evidence>
<dbReference type="PROSITE" id="PS50118">
    <property type="entry name" value="HMG_BOX_2"/>
    <property type="match status" value="2"/>
</dbReference>
<feature type="DNA-binding region" description="HMG box" evidence="14">
    <location>
        <begin position="157"/>
        <end position="221"/>
    </location>
</feature>
<keyword evidence="10" id="KW-1135">Mitochondrion nucleoid</keyword>
<proteinExistence type="predicted"/>
<dbReference type="CDD" id="cd00084">
    <property type="entry name" value="HMG-box_SF"/>
    <property type="match status" value="1"/>
</dbReference>
<dbReference type="FunFam" id="1.10.30.10:FF:000043">
    <property type="entry name" value="Transcription factor A, mitochondrial"/>
    <property type="match status" value="1"/>
</dbReference>
<feature type="compositionally biased region" description="Basic residues" evidence="15">
    <location>
        <begin position="295"/>
        <end position="304"/>
    </location>
</feature>
<dbReference type="CDD" id="cd21987">
    <property type="entry name" value="HMG-box_TFAM_rpt2"/>
    <property type="match status" value="1"/>
</dbReference>
<feature type="compositionally biased region" description="Low complexity" evidence="15">
    <location>
        <begin position="274"/>
        <end position="283"/>
    </location>
</feature>
<dbReference type="InterPro" id="IPR036910">
    <property type="entry name" value="HMG_box_dom_sf"/>
</dbReference>
<feature type="compositionally biased region" description="Basic residues" evidence="15">
    <location>
        <begin position="250"/>
        <end position="273"/>
    </location>
</feature>
<evidence type="ECO:0000256" key="2">
    <source>
        <dbReference type="ARBA" id="ARBA00022553"/>
    </source>
</evidence>
<keyword evidence="8" id="KW-0010">Activator</keyword>
<feature type="domain" description="HMG box" evidence="16">
    <location>
        <begin position="157"/>
        <end position="221"/>
    </location>
</feature>
<keyword evidence="6 14" id="KW-0238">DNA-binding</keyword>
<dbReference type="Proteomes" id="UP000265180">
    <property type="component" value="Chromosome 19"/>
</dbReference>
<dbReference type="InterPro" id="IPR009071">
    <property type="entry name" value="HMG_box_dom"/>
</dbReference>
<dbReference type="Gene3D" id="1.10.30.10">
    <property type="entry name" value="High mobility group box domain"/>
    <property type="match status" value="2"/>
</dbReference>
<dbReference type="PANTHER" id="PTHR48112:SF36">
    <property type="entry name" value="TRANSCRIPTION FACTOR A, MITOCHONDRIAL"/>
    <property type="match status" value="1"/>
</dbReference>
<dbReference type="SUPFAM" id="SSF47095">
    <property type="entry name" value="HMG-box"/>
    <property type="match status" value="2"/>
</dbReference>
<evidence type="ECO:0000256" key="8">
    <source>
        <dbReference type="ARBA" id="ARBA00023159"/>
    </source>
</evidence>
<dbReference type="SMART" id="SM00398">
    <property type="entry name" value="HMG"/>
    <property type="match status" value="2"/>
</dbReference>
<feature type="domain" description="HMG box" evidence="16">
    <location>
        <begin position="52"/>
        <end position="120"/>
    </location>
</feature>
<keyword evidence="9" id="KW-0804">Transcription</keyword>
<evidence type="ECO:0000256" key="1">
    <source>
        <dbReference type="ARBA" id="ARBA00004436"/>
    </source>
</evidence>
<dbReference type="Pfam" id="PF00505">
    <property type="entry name" value="HMG_box"/>
    <property type="match status" value="1"/>
</dbReference>
<reference evidence="17" key="3">
    <citation type="submission" date="2025-08" db="UniProtKB">
        <authorList>
            <consortium name="Ensembl"/>
        </authorList>
    </citation>
    <scope>IDENTIFICATION</scope>
    <source>
        <strain evidence="17">HNI</strain>
    </source>
</reference>
<name>A0A3P9MGA6_ORYLA</name>
<dbReference type="Pfam" id="PF09011">
    <property type="entry name" value="HMG_box_2"/>
    <property type="match status" value="1"/>
</dbReference>
<dbReference type="GO" id="GO:0042645">
    <property type="term" value="C:mitochondrial nucleoid"/>
    <property type="evidence" value="ECO:0007669"/>
    <property type="project" value="UniProtKB-SubCell"/>
</dbReference>
<evidence type="ECO:0000256" key="4">
    <source>
        <dbReference type="ARBA" id="ARBA00022946"/>
    </source>
</evidence>
<reference evidence="17 18" key="2">
    <citation type="submission" date="2017-04" db="EMBL/GenBank/DDBJ databases">
        <title>CpG methylation of centromeres and impact of large insertions on vertebrate speciation.</title>
        <authorList>
            <person name="Ichikawa K."/>
            <person name="Yoshimura J."/>
            <person name="Morishita S."/>
        </authorList>
    </citation>
    <scope>NUCLEOTIDE SEQUENCE</scope>
    <source>
        <strain evidence="17 18">HNI</strain>
    </source>
</reference>
<reference evidence="17" key="4">
    <citation type="submission" date="2025-09" db="UniProtKB">
        <authorList>
            <consortium name="Ensembl"/>
        </authorList>
    </citation>
    <scope>IDENTIFICATION</scope>
    <source>
        <strain evidence="17">HNI</strain>
    </source>
</reference>
<evidence type="ECO:0000256" key="14">
    <source>
        <dbReference type="PROSITE-ProRule" id="PRU00267"/>
    </source>
</evidence>
<evidence type="ECO:0000256" key="13">
    <source>
        <dbReference type="ARBA" id="ARBA00046467"/>
    </source>
</evidence>
<dbReference type="InterPro" id="IPR050342">
    <property type="entry name" value="HMGB"/>
</dbReference>
<evidence type="ECO:0000256" key="12">
    <source>
        <dbReference type="ARBA" id="ARBA00045216"/>
    </source>
</evidence>
<evidence type="ECO:0000313" key="18">
    <source>
        <dbReference type="Proteomes" id="UP000265180"/>
    </source>
</evidence>
<evidence type="ECO:0000256" key="3">
    <source>
        <dbReference type="ARBA" id="ARBA00022737"/>
    </source>
</evidence>
<feature type="DNA-binding region" description="HMG box" evidence="14">
    <location>
        <begin position="52"/>
        <end position="120"/>
    </location>
</feature>
<evidence type="ECO:0000256" key="11">
    <source>
        <dbReference type="ARBA" id="ARBA00040582"/>
    </source>
</evidence>
<evidence type="ECO:0000256" key="5">
    <source>
        <dbReference type="ARBA" id="ARBA00023015"/>
    </source>
</evidence>
<keyword evidence="5" id="KW-0805">Transcription regulation</keyword>
<reference key="1">
    <citation type="journal article" date="2007" name="Nature">
        <title>The medaka draft genome and insights into vertebrate genome evolution.</title>
        <authorList>
            <person name="Kasahara M."/>
            <person name="Naruse K."/>
            <person name="Sasaki S."/>
            <person name="Nakatani Y."/>
            <person name="Qu W."/>
            <person name="Ahsan B."/>
            <person name="Yamada T."/>
            <person name="Nagayasu Y."/>
            <person name="Doi K."/>
            <person name="Kasai Y."/>
            <person name="Jindo T."/>
            <person name="Kobayashi D."/>
            <person name="Shimada A."/>
            <person name="Toyoda A."/>
            <person name="Kuroki Y."/>
            <person name="Fujiyama A."/>
            <person name="Sasaki T."/>
            <person name="Shimizu A."/>
            <person name="Asakawa S."/>
            <person name="Shimizu N."/>
            <person name="Hashimoto S."/>
            <person name="Yang J."/>
            <person name="Lee Y."/>
            <person name="Matsushima K."/>
            <person name="Sugano S."/>
            <person name="Sakaizumi M."/>
            <person name="Narita T."/>
            <person name="Ohishi K."/>
            <person name="Haga S."/>
            <person name="Ohta F."/>
            <person name="Nomoto H."/>
            <person name="Nogata K."/>
            <person name="Morishita T."/>
            <person name="Endo T."/>
            <person name="Shin-I T."/>
            <person name="Takeda H."/>
            <person name="Morishita S."/>
            <person name="Kohara Y."/>
        </authorList>
    </citation>
    <scope>NUCLEOTIDE SEQUENCE [LARGE SCALE GENOMIC DNA]</scope>
    <source>
        <strain>Hd-rR</strain>
    </source>
</reference>
<dbReference type="AlphaFoldDB" id="A0A3P9MGA6"/>